<evidence type="ECO:0000313" key="3">
    <source>
        <dbReference type="Proteomes" id="UP000823786"/>
    </source>
</evidence>
<reference evidence="2 3" key="1">
    <citation type="submission" date="2021-03" db="EMBL/GenBank/DDBJ databases">
        <title>Genomic Encyclopedia of Type Strains, Phase IV (KMG-IV): sequencing the most valuable type-strain genomes for metagenomic binning, comparative biology and taxonomic classification.</title>
        <authorList>
            <person name="Goeker M."/>
        </authorList>
    </citation>
    <scope>NUCLEOTIDE SEQUENCE [LARGE SCALE GENOMIC DNA]</scope>
    <source>
        <strain evidence="2 3">DSM 26427</strain>
    </source>
</reference>
<dbReference type="EMBL" id="JAGGJV010000001">
    <property type="protein sequence ID" value="MBP1856765.1"/>
    <property type="molecule type" value="Genomic_DNA"/>
</dbReference>
<protein>
    <submittedName>
        <fullName evidence="2">Excisionase family DNA binding protein</fullName>
    </submittedName>
</protein>
<dbReference type="Pfam" id="PF12728">
    <property type="entry name" value="HTH_17"/>
    <property type="match status" value="1"/>
</dbReference>
<evidence type="ECO:0000259" key="1">
    <source>
        <dbReference type="Pfam" id="PF12728"/>
    </source>
</evidence>
<sequence>MENDLTMIMGADKIANELGMTRRQVYGLIYAGVLKTVKLGGTVAIRRSSLASWVASLEAA</sequence>
<dbReference type="Proteomes" id="UP000823786">
    <property type="component" value="Unassembled WGS sequence"/>
</dbReference>
<gene>
    <name evidence="2" type="ORF">J2Z75_000245</name>
</gene>
<organism evidence="2 3">
    <name type="scientific">Rhizobium herbae</name>
    <dbReference type="NCBI Taxonomy" id="508661"/>
    <lineage>
        <taxon>Bacteria</taxon>
        <taxon>Pseudomonadati</taxon>
        <taxon>Pseudomonadota</taxon>
        <taxon>Alphaproteobacteria</taxon>
        <taxon>Hyphomicrobiales</taxon>
        <taxon>Rhizobiaceae</taxon>
        <taxon>Rhizobium/Agrobacterium group</taxon>
        <taxon>Rhizobium</taxon>
    </lineage>
</organism>
<proteinExistence type="predicted"/>
<evidence type="ECO:0000313" key="2">
    <source>
        <dbReference type="EMBL" id="MBP1856765.1"/>
    </source>
</evidence>
<feature type="domain" description="Helix-turn-helix" evidence="1">
    <location>
        <begin position="12"/>
        <end position="56"/>
    </location>
</feature>
<dbReference type="RefSeq" id="WP_209846531.1">
    <property type="nucleotide sequence ID" value="NZ_JAGGJV010000001.1"/>
</dbReference>
<name>A0ABS4EFP4_9HYPH</name>
<keyword evidence="3" id="KW-1185">Reference proteome</keyword>
<dbReference type="InterPro" id="IPR041657">
    <property type="entry name" value="HTH_17"/>
</dbReference>
<accession>A0ABS4EFP4</accession>
<comment type="caution">
    <text evidence="2">The sequence shown here is derived from an EMBL/GenBank/DDBJ whole genome shotgun (WGS) entry which is preliminary data.</text>
</comment>